<accession>A0A428N7Q7</accession>
<dbReference type="InterPro" id="IPR025716">
    <property type="entry name" value="Post-transcriptional_regulator"/>
</dbReference>
<dbReference type="AlphaFoldDB" id="A0A428N7Q7"/>
<evidence type="ECO:0008006" key="3">
    <source>
        <dbReference type="Google" id="ProtNLM"/>
    </source>
</evidence>
<gene>
    <name evidence="1" type="ORF">D7Z54_04410</name>
</gene>
<organism evidence="1 2">
    <name type="scientific">Salibacterium salarium</name>
    <dbReference type="NCBI Taxonomy" id="284579"/>
    <lineage>
        <taxon>Bacteria</taxon>
        <taxon>Bacillati</taxon>
        <taxon>Bacillota</taxon>
        <taxon>Bacilli</taxon>
        <taxon>Bacillales</taxon>
        <taxon>Bacillaceae</taxon>
    </lineage>
</organism>
<dbReference type="Proteomes" id="UP000275076">
    <property type="component" value="Unassembled WGS sequence"/>
</dbReference>
<dbReference type="OrthoDB" id="2990595at2"/>
<keyword evidence="2" id="KW-1185">Reference proteome</keyword>
<reference evidence="1 2" key="1">
    <citation type="submission" date="2018-10" db="EMBL/GenBank/DDBJ databases">
        <title>Draft genome sequence of Bacillus salarius IM0101, isolated from a hypersaline soil in Inner Mongolia, China.</title>
        <authorList>
            <person name="Yamprayoonswat W."/>
            <person name="Boonvisut S."/>
            <person name="Jumpathong W."/>
            <person name="Sittihan S."/>
            <person name="Ruangsuj P."/>
            <person name="Wanthongcharoen S."/>
            <person name="Thongpramul N."/>
            <person name="Pimmason S."/>
            <person name="Yu B."/>
            <person name="Yasawong M."/>
        </authorList>
    </citation>
    <scope>NUCLEOTIDE SEQUENCE [LARGE SCALE GENOMIC DNA]</scope>
    <source>
        <strain evidence="1 2">IM0101</strain>
    </source>
</reference>
<dbReference type="EMBL" id="RBVX01000003">
    <property type="protein sequence ID" value="RSL34405.1"/>
    <property type="molecule type" value="Genomic_DNA"/>
</dbReference>
<name>A0A428N7Q7_9BACI</name>
<comment type="caution">
    <text evidence="1">The sequence shown here is derived from an EMBL/GenBank/DDBJ whole genome shotgun (WGS) entry which is preliminary data.</text>
</comment>
<evidence type="ECO:0000313" key="1">
    <source>
        <dbReference type="EMBL" id="RSL34405.1"/>
    </source>
</evidence>
<dbReference type="Pfam" id="PF13797">
    <property type="entry name" value="Post_transc_reg"/>
    <property type="match status" value="1"/>
</dbReference>
<sequence>MMNKQQFEVWKSDVKPALQSKVDEFHLLGYKSADKEEVWNCVMEKLEKREEPVRLHVLVYYVLTLKLSEYMNRLTVSSYKESAKHYSTKASLDDLLGDIETHASTNRHLT</sequence>
<protein>
    <recommendedName>
        <fullName evidence="3">Post-transcriptional regulator</fullName>
    </recommendedName>
</protein>
<evidence type="ECO:0000313" key="2">
    <source>
        <dbReference type="Proteomes" id="UP000275076"/>
    </source>
</evidence>
<proteinExistence type="predicted"/>